<dbReference type="Proteomes" id="UP000663419">
    <property type="component" value="Chromosome 3"/>
</dbReference>
<name>A0A8A1LHH5_AJEC8</name>
<sequence>MSRVFRVGLSLLDITQSTRYGLSVHQRKRASAAGPHIFLSDLVYQTHCFLRRSIYLAGESRFAPSLQLCRQCPYSLLGHFEGHTNAAHRIRTNLPINVWKVGQKSPSGAFVIWTTLSLFSMTN</sequence>
<dbReference type="AlphaFoldDB" id="A0A8A1LHH5"/>
<accession>A0A8A1LHH5</accession>
<dbReference type="VEuPathDB" id="FungiDB:I7I53_00559"/>
<proteinExistence type="predicted"/>
<gene>
    <name evidence="1" type="ORF">I7I53_00559</name>
</gene>
<dbReference type="EMBL" id="CP069104">
    <property type="protein sequence ID" value="QSS53331.1"/>
    <property type="molecule type" value="Genomic_DNA"/>
</dbReference>
<evidence type="ECO:0000313" key="1">
    <source>
        <dbReference type="EMBL" id="QSS53331.1"/>
    </source>
</evidence>
<protein>
    <submittedName>
        <fullName evidence="1">Uncharacterized protein</fullName>
    </submittedName>
</protein>
<evidence type="ECO:0000313" key="2">
    <source>
        <dbReference type="Proteomes" id="UP000663419"/>
    </source>
</evidence>
<reference evidence="1" key="1">
    <citation type="submission" date="2021-01" db="EMBL/GenBank/DDBJ databases">
        <title>Chromosome-level genome assembly of a human fungal pathogen reveals clustering of transcriptionally co-regulated genes.</title>
        <authorList>
            <person name="Voorhies M."/>
            <person name="Cohen S."/>
            <person name="Shea T.P."/>
            <person name="Petrus S."/>
            <person name="Munoz J.F."/>
            <person name="Poplawski S."/>
            <person name="Goldman W.E."/>
            <person name="Michael T."/>
            <person name="Cuomo C.A."/>
            <person name="Sil A."/>
            <person name="Beyhan S."/>
        </authorList>
    </citation>
    <scope>NUCLEOTIDE SEQUENCE</scope>
    <source>
        <strain evidence="1">H88</strain>
    </source>
</reference>
<organism evidence="1 2">
    <name type="scientific">Ajellomyces capsulatus (strain H88)</name>
    <name type="common">Darling's disease fungus</name>
    <name type="synonym">Histoplasma capsulatum</name>
    <dbReference type="NCBI Taxonomy" id="544711"/>
    <lineage>
        <taxon>Eukaryota</taxon>
        <taxon>Fungi</taxon>
        <taxon>Dikarya</taxon>
        <taxon>Ascomycota</taxon>
        <taxon>Pezizomycotina</taxon>
        <taxon>Eurotiomycetes</taxon>
        <taxon>Eurotiomycetidae</taxon>
        <taxon>Onygenales</taxon>
        <taxon>Ajellomycetaceae</taxon>
        <taxon>Histoplasma</taxon>
    </lineage>
</organism>